<dbReference type="AlphaFoldDB" id="G4N3U1"/>
<proteinExistence type="predicted"/>
<gene>
    <name evidence="2" type="ORF">MGG_15120</name>
</gene>
<evidence type="ECO:0000313" key="2">
    <source>
        <dbReference type="EMBL" id="EHA52714.1"/>
    </source>
</evidence>
<reference key="2">
    <citation type="submission" date="2011-05" db="EMBL/GenBank/DDBJ databases">
        <title>The Genome Sequence of Magnaporthe oryzae 70-15.</title>
        <authorList>
            <consortium name="The Broad Institute Genome Sequencing Platform"/>
            <person name="Ma L.-J."/>
            <person name="Dead R."/>
            <person name="Young S.K."/>
            <person name="Zeng Q."/>
            <person name="Gargeya S."/>
            <person name="Fitzgerald M."/>
            <person name="Haas B."/>
            <person name="Abouelleil A."/>
            <person name="Alvarado L."/>
            <person name="Arachchi H.M."/>
            <person name="Berlin A."/>
            <person name="Brown A."/>
            <person name="Chapman S.B."/>
            <person name="Chen Z."/>
            <person name="Dunbar C."/>
            <person name="Freedman E."/>
            <person name="Gearin G."/>
            <person name="Gellesch M."/>
            <person name="Goldberg J."/>
            <person name="Griggs A."/>
            <person name="Gujja S."/>
            <person name="Heiman D."/>
            <person name="Howarth C."/>
            <person name="Larson L."/>
            <person name="Lui A."/>
            <person name="MacDonald P.J.P."/>
            <person name="Mehta T."/>
            <person name="Montmayeur A."/>
            <person name="Murphy C."/>
            <person name="Neiman D."/>
            <person name="Pearson M."/>
            <person name="Priest M."/>
            <person name="Roberts A."/>
            <person name="Saif S."/>
            <person name="Shea T."/>
            <person name="Shenoy N."/>
            <person name="Sisk P."/>
            <person name="Stolte C."/>
            <person name="Sykes S."/>
            <person name="Yandava C."/>
            <person name="Wortman J."/>
            <person name="Nusbaum C."/>
            <person name="Birren B."/>
        </authorList>
    </citation>
    <scope>NUCLEOTIDE SEQUENCE</scope>
    <source>
        <strain>70-15</strain>
    </source>
</reference>
<dbReference type="InParanoid" id="G4N3U1"/>
<dbReference type="HOGENOM" id="CLU_1917451_0_0_1"/>
<sequence>MAAVHPAHGPNAIVFFSLPATSARVYGNRPSSFSGQIIDRCPHLLNSNGSKPPRAFKIGTTKDWLPPIQHKIQYTSRDLPRLPLPNRDGVAYRVRGVCQNISAGQERRRCDEPGDGQASHIFQRDASPVDGS</sequence>
<evidence type="ECO:0000256" key="1">
    <source>
        <dbReference type="SAM" id="MobiDB-lite"/>
    </source>
</evidence>
<protein>
    <submittedName>
        <fullName evidence="2">Uncharacterized protein</fullName>
    </submittedName>
</protein>
<feature type="region of interest" description="Disordered" evidence="1">
    <location>
        <begin position="104"/>
        <end position="132"/>
    </location>
</feature>
<name>G4N3U1_PYRO7</name>
<dbReference type="EMBL" id="CM001233">
    <property type="protein sequence ID" value="EHA52714.1"/>
    <property type="molecule type" value="Genomic_DNA"/>
</dbReference>
<dbReference type="GeneID" id="12985066"/>
<reference evidence="2 3" key="1">
    <citation type="journal article" date="2005" name="Nature">
        <title>The genome sequence of the rice blast fungus Magnaporthe grisea.</title>
        <authorList>
            <person name="Dean R.A."/>
            <person name="Talbot N.J."/>
            <person name="Ebbole D.J."/>
            <person name="Farman M.L."/>
            <person name="Mitchell T.K."/>
            <person name="Orbach M.J."/>
            <person name="Thon M."/>
            <person name="Kulkarni R."/>
            <person name="Xu J.R."/>
            <person name="Pan H."/>
            <person name="Read N.D."/>
            <person name="Lee Y.H."/>
            <person name="Carbone I."/>
            <person name="Brown D."/>
            <person name="Oh Y.Y."/>
            <person name="Donofrio N."/>
            <person name="Jeong J.S."/>
            <person name="Soanes D.M."/>
            <person name="Djonovic S."/>
            <person name="Kolomiets E."/>
            <person name="Rehmeyer C."/>
            <person name="Li W."/>
            <person name="Harding M."/>
            <person name="Kim S."/>
            <person name="Lebrun M.H."/>
            <person name="Bohnert H."/>
            <person name="Coughlan S."/>
            <person name="Butler J."/>
            <person name="Calvo S."/>
            <person name="Ma L.J."/>
            <person name="Nicol R."/>
            <person name="Purcell S."/>
            <person name="Nusbaum C."/>
            <person name="Galagan J.E."/>
            <person name="Birren B.W."/>
        </authorList>
    </citation>
    <scope>NUCLEOTIDE SEQUENCE [LARGE SCALE GENOMIC DNA]</scope>
    <source>
        <strain evidence="3">70-15 / ATCC MYA-4617 / FGSC 8958</strain>
    </source>
</reference>
<keyword evidence="3" id="KW-1185">Reference proteome</keyword>
<organism evidence="2 3">
    <name type="scientific">Pyricularia oryzae (strain 70-15 / ATCC MYA-4617 / FGSC 8958)</name>
    <name type="common">Rice blast fungus</name>
    <name type="synonym">Magnaporthe oryzae</name>
    <dbReference type="NCBI Taxonomy" id="242507"/>
    <lineage>
        <taxon>Eukaryota</taxon>
        <taxon>Fungi</taxon>
        <taxon>Dikarya</taxon>
        <taxon>Ascomycota</taxon>
        <taxon>Pezizomycotina</taxon>
        <taxon>Sordariomycetes</taxon>
        <taxon>Sordariomycetidae</taxon>
        <taxon>Magnaporthales</taxon>
        <taxon>Pyriculariaceae</taxon>
        <taxon>Pyricularia</taxon>
    </lineage>
</organism>
<dbReference type="VEuPathDB" id="FungiDB:MGG_15120"/>
<dbReference type="Proteomes" id="UP000009058">
    <property type="component" value="Chromosome 3"/>
</dbReference>
<evidence type="ECO:0000313" key="3">
    <source>
        <dbReference type="Proteomes" id="UP000009058"/>
    </source>
</evidence>
<dbReference type="KEGG" id="mgr:MGG_15120"/>
<dbReference type="RefSeq" id="XP_003712521.1">
    <property type="nucleotide sequence ID" value="XM_003712473.1"/>
</dbReference>
<accession>G4N3U1</accession>